<dbReference type="RefSeq" id="YP_009001603.1">
    <property type="nucleotide sequence ID" value="NC_023426.1"/>
</dbReference>
<sequence length="424" mass="51037">MPNNISILYDLIKFKLLTPKIYNIDIDNNDLTTIIKYYNKIVKNINKEINLNITEITIDDILYVHNKLITKSIPNTLKIYQLNIANKIDKQSIRLYKYIEGIDCIIYHKINKLSDNILFLIYHNNFEHIKLSYASDVWKLLPVIDYSIYYKINKFLNENPSISYIRCILSHKDYMPESIYLNIINNIRMRNELILYIIYYIKDDTLEIDDNLIFNKLQPILYKNIFNYNEILILDKNLHISIYRHNIINVEKYDIQLYDITSYNPKLKIVLNNNKEILYSDIYIFCYYNRNGKLKLYNNNNNELRLYSNDINIDNNFELQNVFVYNFKLYNTNNLLIKICIANYLYNNDLEKLLLDSKIDLKNETLKSTINKIKELNNYNLYIILFKLGSKSIKTHLKSINIHNLELYYDDLFNFMSFLYDKIH</sequence>
<protein>
    <submittedName>
        <fullName evidence="1">Uncharacterized protein</fullName>
    </submittedName>
</protein>
<dbReference type="Proteomes" id="UP000174145">
    <property type="component" value="Segment"/>
</dbReference>
<dbReference type="OrthoDB" id="10054at10239"/>
<dbReference type="GeneID" id="18263559"/>
<reference evidence="1 2" key="1">
    <citation type="journal article" date="2014" name="Virology">
        <title>The complete genome sequence of the Alphaentomopoxvirus Anomala cuprea entomopoxvirus, including its terminal hairpin loop sequences, suggests a potentially unique mode of apoptosis inhibition and mode of DNA replication.</title>
        <authorList>
            <person name="Mitsuhashi W."/>
            <person name="Miyamoto K."/>
            <person name="Wada S."/>
        </authorList>
    </citation>
    <scope>NUCLEOTIDE SEQUENCE [LARGE SCALE GENOMIC DNA]</scope>
    <source>
        <strain evidence="1">CV6M</strain>
    </source>
</reference>
<accession>W6JL04</accession>
<evidence type="ECO:0000313" key="2">
    <source>
        <dbReference type="Proteomes" id="UP000174145"/>
    </source>
</evidence>
<evidence type="ECO:0000313" key="1">
    <source>
        <dbReference type="EMBL" id="BAO49490.1"/>
    </source>
</evidence>
<dbReference type="KEGG" id="vg:18263559"/>
<name>W6JL04_9POXV</name>
<keyword evidence="2" id="KW-1185">Reference proteome</keyword>
<organism evidence="1 2">
    <name type="scientific">Alphaentomopoxvirus acuprea</name>
    <dbReference type="NCBI Taxonomy" id="62099"/>
    <lineage>
        <taxon>Viruses</taxon>
        <taxon>Varidnaviria</taxon>
        <taxon>Bamfordvirae</taxon>
        <taxon>Nucleocytoviricota</taxon>
        <taxon>Pokkesviricetes</taxon>
        <taxon>Chitovirales</taxon>
        <taxon>Poxviridae</taxon>
        <taxon>Entomopoxvirinae</taxon>
        <taxon>Alphaentomopoxvirus</taxon>
    </lineage>
</organism>
<proteinExistence type="predicted"/>
<dbReference type="EMBL" id="AP013055">
    <property type="protein sequence ID" value="BAO49490.1"/>
    <property type="molecule type" value="Genomic_DNA"/>
</dbReference>